<accession>B0C413</accession>
<keyword evidence="3" id="KW-1185">Reference proteome</keyword>
<gene>
    <name evidence="2" type="ordered locus">AM1_1236</name>
</gene>
<evidence type="ECO:0000256" key="1">
    <source>
        <dbReference type="SAM" id="Phobius"/>
    </source>
</evidence>
<feature type="transmembrane region" description="Helical" evidence="1">
    <location>
        <begin position="7"/>
        <end position="28"/>
    </location>
</feature>
<keyword evidence="1" id="KW-0812">Transmembrane</keyword>
<dbReference type="KEGG" id="amr:AM1_1236"/>
<proteinExistence type="predicted"/>
<dbReference type="AlphaFoldDB" id="B0C413"/>
<dbReference type="EMBL" id="CP000828">
    <property type="protein sequence ID" value="ABW26273.1"/>
    <property type="molecule type" value="Genomic_DNA"/>
</dbReference>
<protein>
    <recommendedName>
        <fullName evidence="4">DUF3352 domain-containing protein</fullName>
    </recommendedName>
</protein>
<dbReference type="OrthoDB" id="451203at2"/>
<dbReference type="HOGENOM" id="CLU_029185_0_0_3"/>
<name>B0C413_ACAM1</name>
<dbReference type="eggNOG" id="COG3827">
    <property type="taxonomic scope" value="Bacteria"/>
</dbReference>
<reference evidence="2 3" key="1">
    <citation type="journal article" date="2008" name="Proc. Natl. Acad. Sci. U.S.A.">
        <title>Niche adaptation and genome expansion in the chlorophyll d-producing cyanobacterium Acaryochloris marina.</title>
        <authorList>
            <person name="Swingley W.D."/>
            <person name="Chen M."/>
            <person name="Cheung P.C."/>
            <person name="Conrad A.L."/>
            <person name="Dejesa L.C."/>
            <person name="Hao J."/>
            <person name="Honchak B.M."/>
            <person name="Karbach L.E."/>
            <person name="Kurdoglu A."/>
            <person name="Lahiri S."/>
            <person name="Mastrian S.D."/>
            <person name="Miyashita H."/>
            <person name="Page L."/>
            <person name="Ramakrishna P."/>
            <person name="Satoh S."/>
            <person name="Sattley W.M."/>
            <person name="Shimada Y."/>
            <person name="Taylor H.L."/>
            <person name="Tomo T."/>
            <person name="Tsuchiya T."/>
            <person name="Wang Z.T."/>
            <person name="Raymond J."/>
            <person name="Mimuro M."/>
            <person name="Blankenship R.E."/>
            <person name="Touchman J.W."/>
        </authorList>
    </citation>
    <scope>NUCLEOTIDE SEQUENCE [LARGE SCALE GENOMIC DNA]</scope>
    <source>
        <strain evidence="3">MBIC 11017</strain>
    </source>
</reference>
<dbReference type="STRING" id="329726.AM1_1236"/>
<keyword evidence="1" id="KW-1133">Transmembrane helix</keyword>
<evidence type="ECO:0008006" key="4">
    <source>
        <dbReference type="Google" id="ProtNLM"/>
    </source>
</evidence>
<evidence type="ECO:0000313" key="2">
    <source>
        <dbReference type="EMBL" id="ABW26273.1"/>
    </source>
</evidence>
<dbReference type="Pfam" id="PF11832">
    <property type="entry name" value="DUF3352"/>
    <property type="match status" value="1"/>
</dbReference>
<dbReference type="InterPro" id="IPR021787">
    <property type="entry name" value="DUF3352"/>
</dbReference>
<evidence type="ECO:0000313" key="3">
    <source>
        <dbReference type="Proteomes" id="UP000000268"/>
    </source>
</evidence>
<sequence>MAKKWKYIIPGIIAGVLGLGGVAAYLYLKVIPAQQGTSTLAIAKIVPDEAWMTASINLDFEAWQKLEQFGTSEAQKLYKEGLDTLIKELDQELAEDNLSYSKDFKPWLGNAMMAFLPEEKSGGTPEFLVVIGIKDKLAALDFYNKVKKEDSLNIQETKQYKGVEIVKIGAEKSDNPGYVAILENHLAASDQVTTVKKAIDASQGAPSLGTTGVSAKAFQSLELENSVAQFHILDYAEIIDQLDILDEADAPEIPPELEERFKQVKSVSVGMGIDDQGIRFRSVTQFDPKLWKGQFDPIPGKIISRFPANTLLSANGGNIKKQWPLYVDHFSNIPEFASAIDAIRIYVRQTTRLDLDRDIISWMDGEVGFALIPSKEGILEPVGFGGALVFDTSDRKKATATFAKLDTFAKQNNIKISNSKIGDVKVTHWQVPPLGQNVIGRGWLDDNTMFVTVGQPIAQVMANRPKKTLDKSDIFQSVTQSLPQDSGYFYVNMEEVNQLLFSYPDVANNSEFNTPEVKAILNSIRGIGMANAQTDSSTLTSEFLLALKSKK</sequence>
<dbReference type="Proteomes" id="UP000000268">
    <property type="component" value="Chromosome"/>
</dbReference>
<organism evidence="2 3">
    <name type="scientific">Acaryochloris marina (strain MBIC 11017)</name>
    <dbReference type="NCBI Taxonomy" id="329726"/>
    <lineage>
        <taxon>Bacteria</taxon>
        <taxon>Bacillati</taxon>
        <taxon>Cyanobacteriota</taxon>
        <taxon>Cyanophyceae</taxon>
        <taxon>Acaryochloridales</taxon>
        <taxon>Acaryochloridaceae</taxon>
        <taxon>Acaryochloris</taxon>
    </lineage>
</organism>
<dbReference type="RefSeq" id="WP_012161819.1">
    <property type="nucleotide sequence ID" value="NC_009925.1"/>
</dbReference>
<keyword evidence="1" id="KW-0472">Membrane</keyword>